<evidence type="ECO:0000256" key="8">
    <source>
        <dbReference type="ARBA" id="ARBA00022777"/>
    </source>
</evidence>
<dbReference type="PROSITE" id="PS00110">
    <property type="entry name" value="PYRUVATE_KINASE"/>
    <property type="match status" value="1"/>
</dbReference>
<dbReference type="Gene3D" id="2.40.33.10">
    <property type="entry name" value="PK beta-barrel domain-like"/>
    <property type="match status" value="1"/>
</dbReference>
<evidence type="ECO:0000256" key="5">
    <source>
        <dbReference type="ARBA" id="ARBA00022679"/>
    </source>
</evidence>
<dbReference type="InterPro" id="IPR011037">
    <property type="entry name" value="Pyrv_Knase-like_insert_dom_sf"/>
</dbReference>
<dbReference type="Pfam" id="PF02887">
    <property type="entry name" value="PK_C"/>
    <property type="match status" value="1"/>
</dbReference>
<keyword evidence="5 14" id="KW-0808">Transferase</keyword>
<dbReference type="Pfam" id="PF00224">
    <property type="entry name" value="PK"/>
    <property type="match status" value="1"/>
</dbReference>
<accession>F7WZD1</accession>
<evidence type="ECO:0000256" key="14">
    <source>
        <dbReference type="RuleBase" id="RU000504"/>
    </source>
</evidence>
<keyword evidence="7" id="KW-0547">Nucleotide-binding</keyword>
<evidence type="ECO:0000256" key="6">
    <source>
        <dbReference type="ARBA" id="ARBA00022723"/>
    </source>
</evidence>
<dbReference type="PANTHER" id="PTHR11817">
    <property type="entry name" value="PYRUVATE KINASE"/>
    <property type="match status" value="1"/>
</dbReference>
<keyword evidence="8 14" id="KW-0418">Kinase</keyword>
<evidence type="ECO:0000256" key="3">
    <source>
        <dbReference type="ARBA" id="ARBA00008663"/>
    </source>
</evidence>
<dbReference type="InterPro" id="IPR018209">
    <property type="entry name" value="Pyrv_Knase_AS"/>
</dbReference>
<reference evidence="17 18" key="1">
    <citation type="journal article" date="2011" name="Appl. Environ. Microbiol.">
        <title>The genome of Buchnera aphidicola from the aphid Cinara tujafilina provides new clues about the evolutionary history of metabolic losses in bacterial endosymbionts.</title>
        <authorList>
            <person name="Lamelas A."/>
            <person name="Gosalbes M.J."/>
            <person name="Moya A."/>
            <person name="Latorre A."/>
        </authorList>
    </citation>
    <scope>NUCLEOTIDE SEQUENCE [LARGE SCALE GENOMIC DNA]</scope>
    <source>
        <strain evidence="18">Cinara tujafilina</strain>
    </source>
</reference>
<dbReference type="PRINTS" id="PR01050">
    <property type="entry name" value="PYRUVTKNASE"/>
</dbReference>
<evidence type="ECO:0000256" key="1">
    <source>
        <dbReference type="ARBA" id="ARBA00001958"/>
    </source>
</evidence>
<dbReference type="GO" id="GO:0016301">
    <property type="term" value="F:kinase activity"/>
    <property type="evidence" value="ECO:0007669"/>
    <property type="project" value="UniProtKB-KW"/>
</dbReference>
<dbReference type="EMBL" id="CP001817">
    <property type="protein sequence ID" value="AEH39793.1"/>
    <property type="molecule type" value="Genomic_DNA"/>
</dbReference>
<dbReference type="GO" id="GO:0000287">
    <property type="term" value="F:magnesium ion binding"/>
    <property type="evidence" value="ECO:0007669"/>
    <property type="project" value="UniProtKB-UniRule"/>
</dbReference>
<dbReference type="Gene3D" id="3.40.1380.20">
    <property type="entry name" value="Pyruvate kinase, C-terminal domain"/>
    <property type="match status" value="1"/>
</dbReference>
<evidence type="ECO:0000256" key="4">
    <source>
        <dbReference type="ARBA" id="ARBA00012142"/>
    </source>
</evidence>
<feature type="domain" description="Pyruvate kinase C-terminal" evidence="16">
    <location>
        <begin position="363"/>
        <end position="454"/>
    </location>
</feature>
<dbReference type="InterPro" id="IPR015795">
    <property type="entry name" value="Pyrv_Knase_C"/>
</dbReference>
<feature type="domain" description="Pyruvate kinase barrel" evidence="15">
    <location>
        <begin position="7"/>
        <end position="331"/>
    </location>
</feature>
<keyword evidence="6" id="KW-0479">Metal-binding</keyword>
<evidence type="ECO:0000256" key="9">
    <source>
        <dbReference type="ARBA" id="ARBA00022840"/>
    </source>
</evidence>
<proteinExistence type="inferred from homology"/>
<dbReference type="Gene3D" id="3.20.20.60">
    <property type="entry name" value="Phosphoenolpyruvate-binding domains"/>
    <property type="match status" value="1"/>
</dbReference>
<comment type="cofactor">
    <cofactor evidence="1">
        <name>K(+)</name>
        <dbReference type="ChEBI" id="CHEBI:29103"/>
    </cofactor>
</comment>
<dbReference type="InterPro" id="IPR036918">
    <property type="entry name" value="Pyrv_Knase_C_sf"/>
</dbReference>
<evidence type="ECO:0000256" key="2">
    <source>
        <dbReference type="ARBA" id="ARBA00004997"/>
    </source>
</evidence>
<dbReference type="NCBIfam" id="NF004491">
    <property type="entry name" value="PRK05826.1"/>
    <property type="match status" value="1"/>
</dbReference>
<name>F7WZD1_9GAMM</name>
<evidence type="ECO:0000256" key="12">
    <source>
        <dbReference type="ARBA" id="ARBA00023317"/>
    </source>
</evidence>
<keyword evidence="11 14" id="KW-0324">Glycolysis</keyword>
<evidence type="ECO:0000313" key="18">
    <source>
        <dbReference type="Proteomes" id="UP000006811"/>
    </source>
</evidence>
<dbReference type="FunFam" id="2.40.33.10:FF:000001">
    <property type="entry name" value="Pyruvate kinase"/>
    <property type="match status" value="1"/>
</dbReference>
<dbReference type="UniPathway" id="UPA00109">
    <property type="reaction ID" value="UER00188"/>
</dbReference>
<sequence length="460" mass="50865">MHNDICRTKIVSTLGPSTNSKSIIKKLIQSGSKILRLNFSHGTAEEHKKRVKSIREITKKYGYSVAIIGDLQGPKIRISSFKNKKIFLDVGDTFLLDHTIPKFHGNKKKVGISYKNLPFEVVVNDLILLDDGKIQLKVLEIDNNKIYTKVVIGGTLTDNKGLNKLGGGLSAKALTKKDKEDIKLASKLGIDYLAVSFPRSAADIQEARTLMKNAGSNAQIIAKIERAEAVMSDIVIKEIILAADAIMIARGDLGVEIGDDKLIGVQKHLIQLARQLNRTVITATQMMESMIDNPFPTRAEVMDVANAVIDGTDAVMLSAETASGHFPINTVQSVLKICQGAEKLPCMHISKHRLGLKFYNISETLAMSIMYAANHLKNVSAILIYTDSLDIALLTSRITSRIPIFYFSYCQKNLNLSTLYKGVIPIYIEKKQMELNNIDDAISIIKEKKGVQKKMIISLL</sequence>
<dbReference type="Proteomes" id="UP000006811">
    <property type="component" value="Chromosome"/>
</dbReference>
<dbReference type="InterPro" id="IPR015806">
    <property type="entry name" value="Pyrv_Knase_insert_dom_sf"/>
</dbReference>
<protein>
    <recommendedName>
        <fullName evidence="4 13">Pyruvate kinase</fullName>
        <ecNumber evidence="4 13">2.7.1.40</ecNumber>
    </recommendedName>
</protein>
<evidence type="ECO:0000256" key="7">
    <source>
        <dbReference type="ARBA" id="ARBA00022741"/>
    </source>
</evidence>
<organism evidence="17 18">
    <name type="scientific">Buchnera aphidicola</name>
    <name type="common">Cinara tujafilina</name>
    <dbReference type="NCBI Taxonomy" id="261317"/>
    <lineage>
        <taxon>Bacteria</taxon>
        <taxon>Pseudomonadati</taxon>
        <taxon>Pseudomonadota</taxon>
        <taxon>Gammaproteobacteria</taxon>
        <taxon>Enterobacterales</taxon>
        <taxon>Erwiniaceae</taxon>
        <taxon>Buchnera</taxon>
    </lineage>
</organism>
<dbReference type="InterPro" id="IPR015793">
    <property type="entry name" value="Pyrv_Knase_brl"/>
</dbReference>
<keyword evidence="10 14" id="KW-0460">Magnesium</keyword>
<dbReference type="EC" id="2.7.1.40" evidence="4 13"/>
<evidence type="ECO:0000256" key="13">
    <source>
        <dbReference type="NCBIfam" id="TIGR01064"/>
    </source>
</evidence>
<evidence type="ECO:0000256" key="11">
    <source>
        <dbReference type="ARBA" id="ARBA00023152"/>
    </source>
</evidence>
<keyword evidence="18" id="KW-1185">Reference proteome</keyword>
<dbReference type="NCBIfam" id="TIGR01064">
    <property type="entry name" value="pyruv_kin"/>
    <property type="match status" value="1"/>
</dbReference>
<dbReference type="HOGENOM" id="CLU_015439_8_0_6"/>
<dbReference type="InterPro" id="IPR040442">
    <property type="entry name" value="Pyrv_kinase-like_dom_sf"/>
</dbReference>
<dbReference type="AlphaFoldDB" id="F7WZD1"/>
<dbReference type="InterPro" id="IPR015813">
    <property type="entry name" value="Pyrv/PenolPyrv_kinase-like_dom"/>
</dbReference>
<dbReference type="STRING" id="261317.BCTU_208"/>
<dbReference type="eggNOG" id="COG0469">
    <property type="taxonomic scope" value="Bacteria"/>
</dbReference>
<dbReference type="KEGG" id="baj:BCTU_208"/>
<comment type="similarity">
    <text evidence="3 14">Belongs to the pyruvate kinase family.</text>
</comment>
<dbReference type="SUPFAM" id="SSF50800">
    <property type="entry name" value="PK beta-barrel domain-like"/>
    <property type="match status" value="1"/>
</dbReference>
<evidence type="ECO:0000259" key="15">
    <source>
        <dbReference type="Pfam" id="PF00224"/>
    </source>
</evidence>
<dbReference type="SUPFAM" id="SSF51621">
    <property type="entry name" value="Phosphoenolpyruvate/pyruvate domain"/>
    <property type="match status" value="1"/>
</dbReference>
<gene>
    <name evidence="17" type="primary">pykA</name>
    <name evidence="17" type="ORF">BCTU_208</name>
</gene>
<keyword evidence="12 17" id="KW-0670">Pyruvate</keyword>
<dbReference type="GO" id="GO:0005524">
    <property type="term" value="F:ATP binding"/>
    <property type="evidence" value="ECO:0007669"/>
    <property type="project" value="UniProtKB-KW"/>
</dbReference>
<keyword evidence="9" id="KW-0067">ATP-binding</keyword>
<dbReference type="SUPFAM" id="SSF52935">
    <property type="entry name" value="PK C-terminal domain-like"/>
    <property type="match status" value="1"/>
</dbReference>
<dbReference type="GO" id="GO:0030955">
    <property type="term" value="F:potassium ion binding"/>
    <property type="evidence" value="ECO:0007669"/>
    <property type="project" value="UniProtKB-UniRule"/>
</dbReference>
<evidence type="ECO:0000256" key="10">
    <source>
        <dbReference type="ARBA" id="ARBA00022842"/>
    </source>
</evidence>
<evidence type="ECO:0000313" key="17">
    <source>
        <dbReference type="EMBL" id="AEH39793.1"/>
    </source>
</evidence>
<dbReference type="GO" id="GO:0004743">
    <property type="term" value="F:pyruvate kinase activity"/>
    <property type="evidence" value="ECO:0007669"/>
    <property type="project" value="UniProtKB-UniRule"/>
</dbReference>
<comment type="pathway">
    <text evidence="2 14">Carbohydrate degradation; glycolysis; pyruvate from D-glyceraldehyde 3-phosphate: step 5/5.</text>
</comment>
<evidence type="ECO:0000259" key="16">
    <source>
        <dbReference type="Pfam" id="PF02887"/>
    </source>
</evidence>
<dbReference type="InterPro" id="IPR001697">
    <property type="entry name" value="Pyr_Knase"/>
</dbReference>
<comment type="catalytic activity">
    <reaction evidence="14">
        <text>pyruvate + ATP = phosphoenolpyruvate + ADP + H(+)</text>
        <dbReference type="Rhea" id="RHEA:18157"/>
        <dbReference type="ChEBI" id="CHEBI:15361"/>
        <dbReference type="ChEBI" id="CHEBI:15378"/>
        <dbReference type="ChEBI" id="CHEBI:30616"/>
        <dbReference type="ChEBI" id="CHEBI:58702"/>
        <dbReference type="ChEBI" id="CHEBI:456216"/>
        <dbReference type="EC" id="2.7.1.40"/>
    </reaction>
</comment>